<dbReference type="SUPFAM" id="SSF161098">
    <property type="entry name" value="MetI-like"/>
    <property type="match status" value="1"/>
</dbReference>
<dbReference type="CDD" id="cd06261">
    <property type="entry name" value="TM_PBP2"/>
    <property type="match status" value="1"/>
</dbReference>
<dbReference type="InterPro" id="IPR035906">
    <property type="entry name" value="MetI-like_sf"/>
</dbReference>
<protein>
    <submittedName>
        <fullName evidence="8">ABC-type proline/glycine betaine transport system, permease component</fullName>
    </submittedName>
</protein>
<dbReference type="PANTHER" id="PTHR30177:SF33">
    <property type="entry name" value="POSSIBLE OSMOPROTECTANT (GLYCINE BETAINE_CARNITINE_CHOLINE_L-PROLINE) TRANSPORT INTEGRAL MEMBRANE PROTEIN ABC TRANSPORTER PROZ"/>
    <property type="match status" value="1"/>
</dbReference>
<feature type="transmembrane region" description="Helical" evidence="6">
    <location>
        <begin position="164"/>
        <end position="185"/>
    </location>
</feature>
<keyword evidence="2 6" id="KW-0813">Transport</keyword>
<reference evidence="8 9" key="1">
    <citation type="submission" date="2015-09" db="EMBL/GenBank/DDBJ databases">
        <title>Genome announcement of multiple Pseudomonas syringae strains.</title>
        <authorList>
            <person name="Thakur S."/>
            <person name="Wang P.W."/>
            <person name="Gong Y."/>
            <person name="Weir B.S."/>
            <person name="Guttman D.S."/>
        </authorList>
    </citation>
    <scope>NUCLEOTIDE SEQUENCE [LARGE SCALE GENOMIC DNA]</scope>
    <source>
        <strain evidence="8 9">ICMP4531</strain>
    </source>
</reference>
<accession>A0A0P9SIM8</accession>
<evidence type="ECO:0000256" key="3">
    <source>
        <dbReference type="ARBA" id="ARBA00022692"/>
    </source>
</evidence>
<dbReference type="Pfam" id="PF00528">
    <property type="entry name" value="BPD_transp_1"/>
    <property type="match status" value="1"/>
</dbReference>
<evidence type="ECO:0000313" key="9">
    <source>
        <dbReference type="Proteomes" id="UP000050557"/>
    </source>
</evidence>
<evidence type="ECO:0000256" key="1">
    <source>
        <dbReference type="ARBA" id="ARBA00004651"/>
    </source>
</evidence>
<organism evidence="8 9">
    <name type="scientific">Pseudomonas syringae pv. helianthi</name>
    <dbReference type="NCBI Taxonomy" id="251654"/>
    <lineage>
        <taxon>Bacteria</taxon>
        <taxon>Pseudomonadati</taxon>
        <taxon>Pseudomonadota</taxon>
        <taxon>Gammaproteobacteria</taxon>
        <taxon>Pseudomonadales</taxon>
        <taxon>Pseudomonadaceae</taxon>
        <taxon>Pseudomonas</taxon>
    </lineage>
</organism>
<evidence type="ECO:0000256" key="4">
    <source>
        <dbReference type="ARBA" id="ARBA00022989"/>
    </source>
</evidence>
<feature type="domain" description="ABC transmembrane type-1" evidence="7">
    <location>
        <begin position="35"/>
        <end position="214"/>
    </location>
</feature>
<name>A0A0P9SIM8_9PSED</name>
<dbReference type="Gene3D" id="1.10.3720.10">
    <property type="entry name" value="MetI-like"/>
    <property type="match status" value="1"/>
</dbReference>
<dbReference type="GO" id="GO:0005886">
    <property type="term" value="C:plasma membrane"/>
    <property type="evidence" value="ECO:0007669"/>
    <property type="project" value="UniProtKB-SubCell"/>
</dbReference>
<feature type="transmembrane region" description="Helical" evidence="6">
    <location>
        <begin position="38"/>
        <end position="60"/>
    </location>
</feature>
<dbReference type="PROSITE" id="PS50928">
    <property type="entry name" value="ABC_TM1"/>
    <property type="match status" value="1"/>
</dbReference>
<dbReference type="GO" id="GO:0055085">
    <property type="term" value="P:transmembrane transport"/>
    <property type="evidence" value="ECO:0007669"/>
    <property type="project" value="InterPro"/>
</dbReference>
<comment type="similarity">
    <text evidence="6">Belongs to the binding-protein-dependent transport system permease family.</text>
</comment>
<feature type="transmembrane region" description="Helical" evidence="6">
    <location>
        <begin position="7"/>
        <end position="26"/>
    </location>
</feature>
<dbReference type="Proteomes" id="UP000050557">
    <property type="component" value="Unassembled WGS sequence"/>
</dbReference>
<evidence type="ECO:0000313" key="8">
    <source>
        <dbReference type="EMBL" id="KPX42603.1"/>
    </source>
</evidence>
<comment type="subcellular location">
    <subcellularLocation>
        <location evidence="1 6">Cell membrane</location>
        <topology evidence="1 6">Multi-pass membrane protein</topology>
    </subcellularLocation>
</comment>
<evidence type="ECO:0000256" key="2">
    <source>
        <dbReference type="ARBA" id="ARBA00022448"/>
    </source>
</evidence>
<feature type="transmembrane region" description="Helical" evidence="6">
    <location>
        <begin position="100"/>
        <end position="120"/>
    </location>
</feature>
<comment type="caution">
    <text evidence="8">The sequence shown here is derived from an EMBL/GenBank/DDBJ whole genome shotgun (WGS) entry which is preliminary data.</text>
</comment>
<evidence type="ECO:0000256" key="5">
    <source>
        <dbReference type="ARBA" id="ARBA00023136"/>
    </source>
</evidence>
<keyword evidence="3 6" id="KW-0812">Transmembrane</keyword>
<dbReference type="PATRIC" id="fig|251654.3.peg.3164"/>
<sequence length="235" mass="25233">MAGALGALMDMIVSVYLWFSLPDHWWGENGILTRLAEHIYYVSLSLLIACVIALPLGVLLANYRKGAHVAIAVFNIGRALPSLGIVILAIMLIGYDTSTVIIALVTMSIPPILSNTYVGIDQVDSSLKQAARSMGMRRGQVFIQLEWPLAFPLIFSGFRSALVQLIATATIAAYAGFGGLGRFLIDGLGRNDTPQIIGGAVMVSALAIVSEWVCSIIETLMVRKWRAGSIEPGAQ</sequence>
<keyword evidence="4 6" id="KW-1133">Transmembrane helix</keyword>
<evidence type="ECO:0000256" key="6">
    <source>
        <dbReference type="RuleBase" id="RU363032"/>
    </source>
</evidence>
<dbReference type="InterPro" id="IPR051204">
    <property type="entry name" value="ABC_transp_perm/SBD"/>
</dbReference>
<dbReference type="PANTHER" id="PTHR30177">
    <property type="entry name" value="GLYCINE BETAINE/L-PROLINE TRANSPORT SYSTEM PERMEASE PROTEIN PROW"/>
    <property type="match status" value="1"/>
</dbReference>
<feature type="transmembrane region" description="Helical" evidence="6">
    <location>
        <begin position="197"/>
        <end position="222"/>
    </location>
</feature>
<evidence type="ECO:0000259" key="7">
    <source>
        <dbReference type="PROSITE" id="PS50928"/>
    </source>
</evidence>
<keyword evidence="5 6" id="KW-0472">Membrane</keyword>
<proteinExistence type="inferred from homology"/>
<dbReference type="EMBL" id="LJQM01000191">
    <property type="protein sequence ID" value="KPX42603.1"/>
    <property type="molecule type" value="Genomic_DNA"/>
</dbReference>
<feature type="transmembrane region" description="Helical" evidence="6">
    <location>
        <begin position="72"/>
        <end position="94"/>
    </location>
</feature>
<dbReference type="InterPro" id="IPR000515">
    <property type="entry name" value="MetI-like"/>
</dbReference>
<dbReference type="AlphaFoldDB" id="A0A0P9SIM8"/>
<dbReference type="GO" id="GO:0031460">
    <property type="term" value="P:glycine betaine transport"/>
    <property type="evidence" value="ECO:0007669"/>
    <property type="project" value="TreeGrafter"/>
</dbReference>
<gene>
    <name evidence="8" type="ORF">ALO68_02422</name>
</gene>